<dbReference type="PANTHER" id="PTHR44591:SF3">
    <property type="entry name" value="RESPONSE REGULATORY DOMAIN-CONTAINING PROTEIN"/>
    <property type="match status" value="1"/>
</dbReference>
<evidence type="ECO:0000259" key="4">
    <source>
        <dbReference type="PROSITE" id="PS50112"/>
    </source>
</evidence>
<name>A0A1D7UUP6_9LEPT</name>
<dbReference type="InterPro" id="IPR013767">
    <property type="entry name" value="PAS_fold"/>
</dbReference>
<dbReference type="NCBIfam" id="TIGR00229">
    <property type="entry name" value="sensory_box"/>
    <property type="match status" value="1"/>
</dbReference>
<evidence type="ECO:0000313" key="6">
    <source>
        <dbReference type="Proteomes" id="UP000094197"/>
    </source>
</evidence>
<reference evidence="5 6" key="1">
    <citation type="submission" date="2016-04" db="EMBL/GenBank/DDBJ databases">
        <title>Complete genome seqeunce of Leptospira alstonii serovar Room22.</title>
        <authorList>
            <person name="Nally J.E."/>
            <person name="Bayles D.O."/>
            <person name="Hurley D."/>
            <person name="Fanning S."/>
            <person name="McMahon B.J."/>
            <person name="Arent Z."/>
        </authorList>
    </citation>
    <scope>NUCLEOTIDE SEQUENCE [LARGE SCALE GENOMIC DNA]</scope>
    <source>
        <strain evidence="5 6">GWTS #1</strain>
    </source>
</reference>
<dbReference type="Gene3D" id="3.30.450.20">
    <property type="entry name" value="PAS domain"/>
    <property type="match status" value="1"/>
</dbReference>
<dbReference type="RefSeq" id="WP_069606503.1">
    <property type="nucleotide sequence ID" value="NZ_CP015217.1"/>
</dbReference>
<dbReference type="InterPro" id="IPR000014">
    <property type="entry name" value="PAS"/>
</dbReference>
<dbReference type="PROSITE" id="PS50112">
    <property type="entry name" value="PAS"/>
    <property type="match status" value="1"/>
</dbReference>
<organism evidence="5 6">
    <name type="scientific">Leptospira tipperaryensis</name>
    <dbReference type="NCBI Taxonomy" id="2564040"/>
    <lineage>
        <taxon>Bacteria</taxon>
        <taxon>Pseudomonadati</taxon>
        <taxon>Spirochaetota</taxon>
        <taxon>Spirochaetia</taxon>
        <taxon>Leptospirales</taxon>
        <taxon>Leptospiraceae</taxon>
        <taxon>Leptospira</taxon>
    </lineage>
</organism>
<dbReference type="InterPro" id="IPR050595">
    <property type="entry name" value="Bact_response_regulator"/>
</dbReference>
<evidence type="ECO:0000256" key="2">
    <source>
        <dbReference type="PROSITE-ProRule" id="PRU00169"/>
    </source>
</evidence>
<evidence type="ECO:0000259" key="3">
    <source>
        <dbReference type="PROSITE" id="PS50110"/>
    </source>
</evidence>
<feature type="modified residue" description="4-aspartylphosphate" evidence="2">
    <location>
        <position position="58"/>
    </location>
</feature>
<dbReference type="GO" id="GO:0000160">
    <property type="term" value="P:phosphorelay signal transduction system"/>
    <property type="evidence" value="ECO:0007669"/>
    <property type="project" value="InterPro"/>
</dbReference>
<dbReference type="EMBL" id="CP015217">
    <property type="protein sequence ID" value="AOP33263.1"/>
    <property type="molecule type" value="Genomic_DNA"/>
</dbReference>
<dbReference type="Gene3D" id="3.40.50.2300">
    <property type="match status" value="1"/>
</dbReference>
<dbReference type="Proteomes" id="UP000094197">
    <property type="component" value="Chromosome 1"/>
</dbReference>
<dbReference type="InterPro" id="IPR035965">
    <property type="entry name" value="PAS-like_dom_sf"/>
</dbReference>
<dbReference type="CDD" id="cd00130">
    <property type="entry name" value="PAS"/>
    <property type="match status" value="1"/>
</dbReference>
<dbReference type="KEGG" id="laj:A0128_05010"/>
<dbReference type="CDD" id="cd17534">
    <property type="entry name" value="REC_DC-like"/>
    <property type="match status" value="1"/>
</dbReference>
<gene>
    <name evidence="5" type="ORF">A0128_05010</name>
</gene>
<accession>A0A1D7UUP6</accession>
<evidence type="ECO:0000313" key="5">
    <source>
        <dbReference type="EMBL" id="AOP33263.1"/>
    </source>
</evidence>
<dbReference type="SUPFAM" id="SSF55785">
    <property type="entry name" value="PYP-like sensor domain (PAS domain)"/>
    <property type="match status" value="1"/>
</dbReference>
<dbReference type="SMART" id="SM00091">
    <property type="entry name" value="PAS"/>
    <property type="match status" value="1"/>
</dbReference>
<dbReference type="SUPFAM" id="SSF52172">
    <property type="entry name" value="CheY-like"/>
    <property type="match status" value="1"/>
</dbReference>
<dbReference type="PANTHER" id="PTHR44591">
    <property type="entry name" value="STRESS RESPONSE REGULATOR PROTEIN 1"/>
    <property type="match status" value="1"/>
</dbReference>
<evidence type="ECO:0008006" key="7">
    <source>
        <dbReference type="Google" id="ProtNLM"/>
    </source>
</evidence>
<dbReference type="Pfam" id="PF00989">
    <property type="entry name" value="PAS"/>
    <property type="match status" value="1"/>
</dbReference>
<keyword evidence="6" id="KW-1185">Reference proteome</keyword>
<keyword evidence="1 2" id="KW-0597">Phosphoprotein</keyword>
<dbReference type="PROSITE" id="PS50110">
    <property type="entry name" value="RESPONSE_REGULATORY"/>
    <property type="match status" value="1"/>
</dbReference>
<dbReference type="SMART" id="SM00448">
    <property type="entry name" value="REC"/>
    <property type="match status" value="1"/>
</dbReference>
<dbReference type="AlphaFoldDB" id="A0A1D7UUP6"/>
<dbReference type="InterPro" id="IPR011006">
    <property type="entry name" value="CheY-like_superfamily"/>
</dbReference>
<dbReference type="GO" id="GO:0006355">
    <property type="term" value="P:regulation of DNA-templated transcription"/>
    <property type="evidence" value="ECO:0007669"/>
    <property type="project" value="InterPro"/>
</dbReference>
<protein>
    <recommendedName>
        <fullName evidence="7">Histidine kinase</fullName>
    </recommendedName>
</protein>
<sequence length="252" mass="28609">MDTKESSKILIVEDETLVAQDIKHRLLRMGYSNLIASFTGEDAIEQAQNFQPDLILMDIILSKGRLNGIETVKRIQEFLNVPIIYLTASSDADTMNEAKKTNPNGFILKPFQTRELQIAIELILYKSDSEKEIQKNEQLTRFTLKSLGEGIIAIDNTEAVYFINTIALRLTGRKEEEVIGRSLKEILNFIPIINLDNVEYGKNTSDSLSIPKEGYLILRNGQKRSVSIFTREIVDNEGQVIGKVFVIREKNE</sequence>
<dbReference type="OrthoDB" id="5343928at2"/>
<evidence type="ECO:0000256" key="1">
    <source>
        <dbReference type="ARBA" id="ARBA00022553"/>
    </source>
</evidence>
<dbReference type="Pfam" id="PF00072">
    <property type="entry name" value="Response_reg"/>
    <property type="match status" value="1"/>
</dbReference>
<dbReference type="InterPro" id="IPR001789">
    <property type="entry name" value="Sig_transdc_resp-reg_receiver"/>
</dbReference>
<feature type="domain" description="Response regulatory" evidence="3">
    <location>
        <begin position="8"/>
        <end position="124"/>
    </location>
</feature>
<proteinExistence type="predicted"/>
<feature type="domain" description="PAS" evidence="4">
    <location>
        <begin position="136"/>
        <end position="190"/>
    </location>
</feature>